<dbReference type="RefSeq" id="WP_344480176.1">
    <property type="nucleotide sequence ID" value="NZ_BAAAQX010000014.1"/>
</dbReference>
<dbReference type="EMBL" id="BAAAQX010000014">
    <property type="protein sequence ID" value="GAA2210016.1"/>
    <property type="molecule type" value="Genomic_DNA"/>
</dbReference>
<feature type="region of interest" description="Disordered" evidence="1">
    <location>
        <begin position="110"/>
        <end position="135"/>
    </location>
</feature>
<evidence type="ECO:0000313" key="2">
    <source>
        <dbReference type="EMBL" id="GAA2210016.1"/>
    </source>
</evidence>
<reference evidence="2 3" key="1">
    <citation type="journal article" date="2019" name="Int. J. Syst. Evol. Microbiol.">
        <title>The Global Catalogue of Microorganisms (GCM) 10K type strain sequencing project: providing services to taxonomists for standard genome sequencing and annotation.</title>
        <authorList>
            <consortium name="The Broad Institute Genomics Platform"/>
            <consortium name="The Broad Institute Genome Sequencing Center for Infectious Disease"/>
            <person name="Wu L."/>
            <person name="Ma J."/>
        </authorList>
    </citation>
    <scope>NUCLEOTIDE SEQUENCE [LARGE SCALE GENOMIC DNA]</scope>
    <source>
        <strain evidence="2 3">JCM 16114</strain>
    </source>
</reference>
<dbReference type="Proteomes" id="UP001499843">
    <property type="component" value="Unassembled WGS sequence"/>
</dbReference>
<proteinExistence type="predicted"/>
<protein>
    <submittedName>
        <fullName evidence="2">Uncharacterized protein</fullName>
    </submittedName>
</protein>
<name>A0ABN3CKN5_9ACTN</name>
<accession>A0ABN3CKN5</accession>
<gene>
    <name evidence="2" type="ORF">GCM10009850_054750</name>
</gene>
<evidence type="ECO:0000256" key="1">
    <source>
        <dbReference type="SAM" id="MobiDB-lite"/>
    </source>
</evidence>
<organism evidence="2 3">
    <name type="scientific">Nonomuraea monospora</name>
    <dbReference type="NCBI Taxonomy" id="568818"/>
    <lineage>
        <taxon>Bacteria</taxon>
        <taxon>Bacillati</taxon>
        <taxon>Actinomycetota</taxon>
        <taxon>Actinomycetes</taxon>
        <taxon>Streptosporangiales</taxon>
        <taxon>Streptosporangiaceae</taxon>
        <taxon>Nonomuraea</taxon>
    </lineage>
</organism>
<sequence>MDGSSRNIQKPFSGQFGNGENGAIDPLGENAMPKLKSVIAGLAISTALTGGVVSVGAATTLASADAATQVSTGTSVLAGNHCGWGWRRCGWGWGNRGHRHHRMRVKIKVYNKNYNRNPHHEPRSERRTSDDTKTD</sequence>
<feature type="compositionally biased region" description="Basic and acidic residues" evidence="1">
    <location>
        <begin position="118"/>
        <end position="135"/>
    </location>
</feature>
<comment type="caution">
    <text evidence="2">The sequence shown here is derived from an EMBL/GenBank/DDBJ whole genome shotgun (WGS) entry which is preliminary data.</text>
</comment>
<keyword evidence="3" id="KW-1185">Reference proteome</keyword>
<feature type="compositionally biased region" description="Polar residues" evidence="1">
    <location>
        <begin position="1"/>
        <end position="12"/>
    </location>
</feature>
<evidence type="ECO:0000313" key="3">
    <source>
        <dbReference type="Proteomes" id="UP001499843"/>
    </source>
</evidence>
<feature type="region of interest" description="Disordered" evidence="1">
    <location>
        <begin position="1"/>
        <end position="25"/>
    </location>
</feature>